<dbReference type="Proteomes" id="UP000590740">
    <property type="component" value="Unassembled WGS sequence"/>
</dbReference>
<feature type="signal peptide" evidence="1">
    <location>
        <begin position="1"/>
        <end position="23"/>
    </location>
</feature>
<dbReference type="AlphaFoldDB" id="A0A7W8DHY5"/>
<feature type="chain" id="PRO_5031028683" evidence="1">
    <location>
        <begin position="24"/>
        <end position="262"/>
    </location>
</feature>
<dbReference type="EMBL" id="JACHIG010000001">
    <property type="protein sequence ID" value="MBB5030589.1"/>
    <property type="molecule type" value="Genomic_DNA"/>
</dbReference>
<accession>A0A7W8DHY5</accession>
<keyword evidence="3" id="KW-1185">Reference proteome</keyword>
<reference evidence="2 3" key="1">
    <citation type="submission" date="2020-08" db="EMBL/GenBank/DDBJ databases">
        <title>Genomic Encyclopedia of Type Strains, Phase IV (KMG-IV): sequencing the most valuable type-strain genomes for metagenomic binning, comparative biology and taxonomic classification.</title>
        <authorList>
            <person name="Goeker M."/>
        </authorList>
    </citation>
    <scope>NUCLEOTIDE SEQUENCE [LARGE SCALE GENOMIC DNA]</scope>
    <source>
        <strain evidence="2 3">DSM 12252</strain>
    </source>
</reference>
<evidence type="ECO:0000256" key="1">
    <source>
        <dbReference type="SAM" id="SignalP"/>
    </source>
</evidence>
<evidence type="ECO:0000313" key="2">
    <source>
        <dbReference type="EMBL" id="MBB5030589.1"/>
    </source>
</evidence>
<gene>
    <name evidence="2" type="ORF">HNQ65_000143</name>
</gene>
<comment type="caution">
    <text evidence="2">The sequence shown here is derived from an EMBL/GenBank/DDBJ whole genome shotgun (WGS) entry which is preliminary data.</text>
</comment>
<protein>
    <submittedName>
        <fullName evidence="2">Uncharacterized protein</fullName>
    </submittedName>
</protein>
<sequence length="262" mass="28106">MKPAALHSTFVLFLLSFWLSSCRSDPTLSVTSSLPKQGLRGRTLAVGGLTAPGVNVYPGQTEESIILMNAEEEMQRRLRRSRVLSMAAVQQAVGSAPTRFSSGVPIVLGSKLSPGFIRKVQARGIDYLLWIDLRDNFVEQDSRQNSFIKTASSSCCCGKVNGKTCRTGACASGCGSSCRSSSRVVENVLSAVARRTVAASYSLLDTATGHVTWQAESMLTKSSIHSNSSTTGTPLMPVMPLPPTESEIMKRMTSAALKKLPQ</sequence>
<keyword evidence="1" id="KW-0732">Signal</keyword>
<evidence type="ECO:0000313" key="3">
    <source>
        <dbReference type="Proteomes" id="UP000590740"/>
    </source>
</evidence>
<dbReference type="RefSeq" id="WP_184337382.1">
    <property type="nucleotide sequence ID" value="NZ_JACHIG010000001.1"/>
</dbReference>
<proteinExistence type="predicted"/>
<dbReference type="PROSITE" id="PS51257">
    <property type="entry name" value="PROKAR_LIPOPROTEIN"/>
    <property type="match status" value="1"/>
</dbReference>
<organism evidence="2 3">
    <name type="scientific">Prosthecobacter vanneervenii</name>
    <dbReference type="NCBI Taxonomy" id="48466"/>
    <lineage>
        <taxon>Bacteria</taxon>
        <taxon>Pseudomonadati</taxon>
        <taxon>Verrucomicrobiota</taxon>
        <taxon>Verrucomicrobiia</taxon>
        <taxon>Verrucomicrobiales</taxon>
        <taxon>Verrucomicrobiaceae</taxon>
        <taxon>Prosthecobacter</taxon>
    </lineage>
</organism>
<name>A0A7W8DHY5_9BACT</name>